<reference evidence="2 3" key="2">
    <citation type="journal article" date="2013" name="Plant Cell Physiol.">
        <title>Rice Annotation Project Database (RAP-DB): an integrative and interactive database for rice genomics.</title>
        <authorList>
            <person name="Sakai H."/>
            <person name="Lee S.S."/>
            <person name="Tanaka T."/>
            <person name="Numa H."/>
            <person name="Kim J."/>
            <person name="Kawahara Y."/>
            <person name="Wakimoto H."/>
            <person name="Yang C.C."/>
            <person name="Iwamoto M."/>
            <person name="Abe T."/>
            <person name="Yamada Y."/>
            <person name="Muto A."/>
            <person name="Inokuchi H."/>
            <person name="Ikemura T."/>
            <person name="Matsumoto T."/>
            <person name="Sasaki T."/>
            <person name="Itoh T."/>
        </authorList>
    </citation>
    <scope>NUCLEOTIDE SEQUENCE [LARGE SCALE GENOMIC DNA]</scope>
    <source>
        <strain evidence="3">cv. Nipponbare</strain>
    </source>
</reference>
<reference evidence="3" key="1">
    <citation type="journal article" date="2005" name="Nature">
        <title>The map-based sequence of the rice genome.</title>
        <authorList>
            <consortium name="International rice genome sequencing project (IRGSP)"/>
            <person name="Matsumoto T."/>
            <person name="Wu J."/>
            <person name="Kanamori H."/>
            <person name="Katayose Y."/>
            <person name="Fujisawa M."/>
            <person name="Namiki N."/>
            <person name="Mizuno H."/>
            <person name="Yamamoto K."/>
            <person name="Antonio B.A."/>
            <person name="Baba T."/>
            <person name="Sakata K."/>
            <person name="Nagamura Y."/>
            <person name="Aoki H."/>
            <person name="Arikawa K."/>
            <person name="Arita K."/>
            <person name="Bito T."/>
            <person name="Chiden Y."/>
            <person name="Fujitsuka N."/>
            <person name="Fukunaka R."/>
            <person name="Hamada M."/>
            <person name="Harada C."/>
            <person name="Hayashi A."/>
            <person name="Hijishita S."/>
            <person name="Honda M."/>
            <person name="Hosokawa S."/>
            <person name="Ichikawa Y."/>
            <person name="Idonuma A."/>
            <person name="Iijima M."/>
            <person name="Ikeda M."/>
            <person name="Ikeno M."/>
            <person name="Ito K."/>
            <person name="Ito S."/>
            <person name="Ito T."/>
            <person name="Ito Y."/>
            <person name="Ito Y."/>
            <person name="Iwabuchi A."/>
            <person name="Kamiya K."/>
            <person name="Karasawa W."/>
            <person name="Kurita K."/>
            <person name="Katagiri S."/>
            <person name="Kikuta A."/>
            <person name="Kobayashi H."/>
            <person name="Kobayashi N."/>
            <person name="Machita K."/>
            <person name="Maehara T."/>
            <person name="Masukawa M."/>
            <person name="Mizubayashi T."/>
            <person name="Mukai Y."/>
            <person name="Nagasaki H."/>
            <person name="Nagata Y."/>
            <person name="Naito S."/>
            <person name="Nakashima M."/>
            <person name="Nakama Y."/>
            <person name="Nakamichi Y."/>
            <person name="Nakamura M."/>
            <person name="Meguro A."/>
            <person name="Negishi M."/>
            <person name="Ohta I."/>
            <person name="Ohta T."/>
            <person name="Okamoto M."/>
            <person name="Ono N."/>
            <person name="Saji S."/>
            <person name="Sakaguchi M."/>
            <person name="Sakai K."/>
            <person name="Shibata M."/>
            <person name="Shimokawa T."/>
            <person name="Song J."/>
            <person name="Takazaki Y."/>
            <person name="Terasawa K."/>
            <person name="Tsugane M."/>
            <person name="Tsuji K."/>
            <person name="Ueda S."/>
            <person name="Waki K."/>
            <person name="Yamagata H."/>
            <person name="Yamamoto M."/>
            <person name="Yamamoto S."/>
            <person name="Yamane H."/>
            <person name="Yoshiki S."/>
            <person name="Yoshihara R."/>
            <person name="Yukawa K."/>
            <person name="Zhong H."/>
            <person name="Yano M."/>
            <person name="Yuan Q."/>
            <person name="Ouyang S."/>
            <person name="Liu J."/>
            <person name="Jones K.M."/>
            <person name="Gansberger K."/>
            <person name="Moffat K."/>
            <person name="Hill J."/>
            <person name="Bera J."/>
            <person name="Fadrosh D."/>
            <person name="Jin S."/>
            <person name="Johri S."/>
            <person name="Kim M."/>
            <person name="Overton L."/>
            <person name="Reardon M."/>
            <person name="Tsitrin T."/>
            <person name="Vuong H."/>
            <person name="Weaver B."/>
            <person name="Ciecko A."/>
            <person name="Tallon L."/>
            <person name="Jackson J."/>
            <person name="Pai G."/>
            <person name="Aken S.V."/>
            <person name="Utterback T."/>
            <person name="Reidmuller S."/>
            <person name="Feldblyum T."/>
            <person name="Hsiao J."/>
            <person name="Zismann V."/>
            <person name="Iobst S."/>
            <person name="de Vazeille A.R."/>
            <person name="Buell C.R."/>
            <person name="Ying K."/>
            <person name="Li Y."/>
            <person name="Lu T."/>
            <person name="Huang Y."/>
            <person name="Zhao Q."/>
            <person name="Feng Q."/>
            <person name="Zhang L."/>
            <person name="Zhu J."/>
            <person name="Weng Q."/>
            <person name="Mu J."/>
            <person name="Lu Y."/>
            <person name="Fan D."/>
            <person name="Liu Y."/>
            <person name="Guan J."/>
            <person name="Zhang Y."/>
            <person name="Yu S."/>
            <person name="Liu X."/>
            <person name="Zhang Y."/>
            <person name="Hong G."/>
            <person name="Han B."/>
            <person name="Choisne N."/>
            <person name="Demange N."/>
            <person name="Orjeda G."/>
            <person name="Samain S."/>
            <person name="Cattolico L."/>
            <person name="Pelletier E."/>
            <person name="Couloux A."/>
            <person name="Segurens B."/>
            <person name="Wincker P."/>
            <person name="D'Hont A."/>
            <person name="Scarpelli C."/>
            <person name="Weissenbach J."/>
            <person name="Salanoubat M."/>
            <person name="Quetier F."/>
            <person name="Yu Y."/>
            <person name="Kim H.R."/>
            <person name="Rambo T."/>
            <person name="Currie J."/>
            <person name="Collura K."/>
            <person name="Luo M."/>
            <person name="Yang T."/>
            <person name="Ammiraju J.S.S."/>
            <person name="Engler F."/>
            <person name="Soderlund C."/>
            <person name="Wing R.A."/>
            <person name="Palmer L.E."/>
            <person name="de la Bastide M."/>
            <person name="Spiegel L."/>
            <person name="Nascimento L."/>
            <person name="Zutavern T."/>
            <person name="O'Shaughnessy A."/>
            <person name="Dike S."/>
            <person name="Dedhia N."/>
            <person name="Preston R."/>
            <person name="Balija V."/>
            <person name="McCombie W.R."/>
            <person name="Chow T."/>
            <person name="Chen H."/>
            <person name="Chung M."/>
            <person name="Chen C."/>
            <person name="Shaw J."/>
            <person name="Wu H."/>
            <person name="Hsiao K."/>
            <person name="Chao Y."/>
            <person name="Chu M."/>
            <person name="Cheng C."/>
            <person name="Hour A."/>
            <person name="Lee P."/>
            <person name="Lin S."/>
            <person name="Lin Y."/>
            <person name="Liou J."/>
            <person name="Liu S."/>
            <person name="Hsing Y."/>
            <person name="Raghuvanshi S."/>
            <person name="Mohanty A."/>
            <person name="Bharti A.K."/>
            <person name="Gaur A."/>
            <person name="Gupta V."/>
            <person name="Kumar D."/>
            <person name="Ravi V."/>
            <person name="Vij S."/>
            <person name="Kapur A."/>
            <person name="Khurana P."/>
            <person name="Khurana P."/>
            <person name="Khurana J.P."/>
            <person name="Tyagi A.K."/>
            <person name="Gaikwad K."/>
            <person name="Singh A."/>
            <person name="Dalal V."/>
            <person name="Srivastava S."/>
            <person name="Dixit A."/>
            <person name="Pal A.K."/>
            <person name="Ghazi I.A."/>
            <person name="Yadav M."/>
            <person name="Pandit A."/>
            <person name="Bhargava A."/>
            <person name="Sureshbabu K."/>
            <person name="Batra K."/>
            <person name="Sharma T.R."/>
            <person name="Mohapatra T."/>
            <person name="Singh N.K."/>
            <person name="Messing J."/>
            <person name="Nelson A.B."/>
            <person name="Fuks G."/>
            <person name="Kavchok S."/>
            <person name="Keizer G."/>
            <person name="Linton E."/>
            <person name="Llaca V."/>
            <person name="Song R."/>
            <person name="Tanyolac B."/>
            <person name="Young S."/>
            <person name="Ho-Il K."/>
            <person name="Hahn J.H."/>
            <person name="Sangsakoo G."/>
            <person name="Vanavichit A."/>
            <person name="de Mattos Luiz.A.T."/>
            <person name="Zimmer P.D."/>
            <person name="Malone G."/>
            <person name="Dellagostin O."/>
            <person name="de Oliveira A.C."/>
            <person name="Bevan M."/>
            <person name="Bancroft I."/>
            <person name="Minx P."/>
            <person name="Cordum H."/>
            <person name="Wilson R."/>
            <person name="Cheng Z."/>
            <person name="Jin W."/>
            <person name="Jiang J."/>
            <person name="Leong S.A."/>
            <person name="Iwama H."/>
            <person name="Gojobori T."/>
            <person name="Itoh T."/>
            <person name="Niimura Y."/>
            <person name="Fujii Y."/>
            <person name="Habara T."/>
            <person name="Sakai H."/>
            <person name="Sato Y."/>
            <person name="Wilson G."/>
            <person name="Kumar K."/>
            <person name="McCouch S."/>
            <person name="Juretic N."/>
            <person name="Hoen D."/>
            <person name="Wright S."/>
            <person name="Bruskiewich R."/>
            <person name="Bureau T."/>
            <person name="Miyao A."/>
            <person name="Hirochika H."/>
            <person name="Nishikawa T."/>
            <person name="Kadowaki K."/>
            <person name="Sugiura M."/>
            <person name="Burr B."/>
            <person name="Sasaki T."/>
        </authorList>
    </citation>
    <scope>NUCLEOTIDE SEQUENCE [LARGE SCALE GENOMIC DNA]</scope>
    <source>
        <strain evidence="3">cv. Nipponbare</strain>
    </source>
</reference>
<gene>
    <name evidence="2" type="ordered locus">Os10g0175201</name>
    <name evidence="2" type="ORF">OSNPB_100175201</name>
</gene>
<evidence type="ECO:0000313" key="2">
    <source>
        <dbReference type="EMBL" id="BAT10088.1"/>
    </source>
</evidence>
<feature type="region of interest" description="Disordered" evidence="1">
    <location>
        <begin position="1"/>
        <end position="77"/>
    </location>
</feature>
<dbReference type="PaxDb" id="39947-A0A0P0XT72"/>
<protein>
    <submittedName>
        <fullName evidence="2">Os10g0175201 protein</fullName>
    </submittedName>
</protein>
<feature type="compositionally biased region" description="Pro residues" evidence="1">
    <location>
        <begin position="42"/>
        <end position="67"/>
    </location>
</feature>
<name>A0A0P0XT72_ORYSJ</name>
<keyword evidence="3" id="KW-1185">Reference proteome</keyword>
<sequence length="152" mass="17032">MNLATEMQIRSPPPPSDRRLPTLPLPPDCWPPDLASRRQIQPPMPPLPSPGCWPPPPPPPDRWPPDPGSTRSGDEYLKTPVASSSTVGMATFSFTHKHWPPTQVRILRLPPTSINHRCLRPLLQPPVSTTTSFTHERRCHFIVSFIHKAPKA</sequence>
<dbReference type="AlphaFoldDB" id="A0A0P0XT72"/>
<evidence type="ECO:0000256" key="1">
    <source>
        <dbReference type="SAM" id="MobiDB-lite"/>
    </source>
</evidence>
<reference evidence="2 3" key="3">
    <citation type="journal article" date="2013" name="Rice">
        <title>Improvement of the Oryza sativa Nipponbare reference genome using next generation sequence and optical map data.</title>
        <authorList>
            <person name="Kawahara Y."/>
            <person name="de la Bastide M."/>
            <person name="Hamilton J.P."/>
            <person name="Kanamori H."/>
            <person name="McCombie W.R."/>
            <person name="Ouyang S."/>
            <person name="Schwartz D.C."/>
            <person name="Tanaka T."/>
            <person name="Wu J."/>
            <person name="Zhou S."/>
            <person name="Childs K.L."/>
            <person name="Davidson R.M."/>
            <person name="Lin H."/>
            <person name="Quesada-Ocampo L."/>
            <person name="Vaillancourt B."/>
            <person name="Sakai H."/>
            <person name="Lee S.S."/>
            <person name="Kim J."/>
            <person name="Numa H."/>
            <person name="Itoh T."/>
            <person name="Buell C.R."/>
            <person name="Matsumoto T."/>
        </authorList>
    </citation>
    <scope>NUCLEOTIDE SEQUENCE [LARGE SCALE GENOMIC DNA]</scope>
    <source>
        <strain evidence="3">cv. Nipponbare</strain>
    </source>
</reference>
<evidence type="ECO:0000313" key="3">
    <source>
        <dbReference type="Proteomes" id="UP000059680"/>
    </source>
</evidence>
<dbReference type="Proteomes" id="UP000059680">
    <property type="component" value="Chromosome 10"/>
</dbReference>
<organism evidence="2 3">
    <name type="scientific">Oryza sativa subsp. japonica</name>
    <name type="common">Rice</name>
    <dbReference type="NCBI Taxonomy" id="39947"/>
    <lineage>
        <taxon>Eukaryota</taxon>
        <taxon>Viridiplantae</taxon>
        <taxon>Streptophyta</taxon>
        <taxon>Embryophyta</taxon>
        <taxon>Tracheophyta</taxon>
        <taxon>Spermatophyta</taxon>
        <taxon>Magnoliopsida</taxon>
        <taxon>Liliopsida</taxon>
        <taxon>Poales</taxon>
        <taxon>Poaceae</taxon>
        <taxon>BOP clade</taxon>
        <taxon>Oryzoideae</taxon>
        <taxon>Oryzeae</taxon>
        <taxon>Oryzinae</taxon>
        <taxon>Oryza</taxon>
        <taxon>Oryza sativa</taxon>
    </lineage>
</organism>
<dbReference type="EMBL" id="AP014966">
    <property type="protein sequence ID" value="BAT10088.1"/>
    <property type="molecule type" value="Genomic_DNA"/>
</dbReference>
<proteinExistence type="predicted"/>
<accession>A0A0P0XT72</accession>
<dbReference type="InParanoid" id="A0A0P0XT72"/>